<feature type="domain" description="HTH cro/C1-type" evidence="1">
    <location>
        <begin position="13"/>
        <end position="67"/>
    </location>
</feature>
<dbReference type="Pfam" id="PF01381">
    <property type="entry name" value="HTH_3"/>
    <property type="match status" value="1"/>
</dbReference>
<dbReference type="EMBL" id="JBHTEF010000001">
    <property type="protein sequence ID" value="MFC7581320.1"/>
    <property type="molecule type" value="Genomic_DNA"/>
</dbReference>
<evidence type="ECO:0000259" key="1">
    <source>
        <dbReference type="PROSITE" id="PS50943"/>
    </source>
</evidence>
<protein>
    <submittedName>
        <fullName evidence="2">Helix-turn-helix transcriptional regulator</fullName>
    </submittedName>
</protein>
<dbReference type="CDD" id="cd00093">
    <property type="entry name" value="HTH_XRE"/>
    <property type="match status" value="1"/>
</dbReference>
<reference evidence="3" key="1">
    <citation type="journal article" date="2019" name="Int. J. Syst. Evol. Microbiol.">
        <title>The Global Catalogue of Microorganisms (GCM) 10K type strain sequencing project: providing services to taxonomists for standard genome sequencing and annotation.</title>
        <authorList>
            <consortium name="The Broad Institute Genomics Platform"/>
            <consortium name="The Broad Institute Genome Sequencing Center for Infectious Disease"/>
            <person name="Wu L."/>
            <person name="Ma J."/>
        </authorList>
    </citation>
    <scope>NUCLEOTIDE SEQUENCE [LARGE SCALE GENOMIC DNA]</scope>
    <source>
        <strain evidence="3">CCUG 56698</strain>
    </source>
</reference>
<dbReference type="SMART" id="SM00530">
    <property type="entry name" value="HTH_XRE"/>
    <property type="match status" value="1"/>
</dbReference>
<keyword evidence="3" id="KW-1185">Reference proteome</keyword>
<name>A0ABW2SMH5_9ACTO</name>
<dbReference type="InterPro" id="IPR001387">
    <property type="entry name" value="Cro/C1-type_HTH"/>
</dbReference>
<sequence>MLATTTTDVGAIIAGERRAQGLTQHDLAQRMGVSRGSVIALESPNGNPRLTTLLRAVSTLGLRLDISSDSSLADLEELMNLGVH</sequence>
<comment type="caution">
    <text evidence="2">The sequence shown here is derived from an EMBL/GenBank/DDBJ whole genome shotgun (WGS) entry which is preliminary data.</text>
</comment>
<evidence type="ECO:0000313" key="3">
    <source>
        <dbReference type="Proteomes" id="UP001596527"/>
    </source>
</evidence>
<dbReference type="InterPro" id="IPR010982">
    <property type="entry name" value="Lambda_DNA-bd_dom_sf"/>
</dbReference>
<accession>A0ABW2SMH5</accession>
<dbReference type="Gene3D" id="1.10.260.40">
    <property type="entry name" value="lambda repressor-like DNA-binding domains"/>
    <property type="match status" value="1"/>
</dbReference>
<dbReference type="SUPFAM" id="SSF47413">
    <property type="entry name" value="lambda repressor-like DNA-binding domains"/>
    <property type="match status" value="1"/>
</dbReference>
<dbReference type="RefSeq" id="WP_380974554.1">
    <property type="nucleotide sequence ID" value="NZ_JBHTEF010000001.1"/>
</dbReference>
<dbReference type="PROSITE" id="PS50943">
    <property type="entry name" value="HTH_CROC1"/>
    <property type="match status" value="1"/>
</dbReference>
<gene>
    <name evidence="2" type="ORF">ACFQWG_08945</name>
</gene>
<organism evidence="2 3">
    <name type="scientific">Schaalia naturae</name>
    <dbReference type="NCBI Taxonomy" id="635203"/>
    <lineage>
        <taxon>Bacteria</taxon>
        <taxon>Bacillati</taxon>
        <taxon>Actinomycetota</taxon>
        <taxon>Actinomycetes</taxon>
        <taxon>Actinomycetales</taxon>
        <taxon>Actinomycetaceae</taxon>
        <taxon>Schaalia</taxon>
    </lineage>
</organism>
<dbReference type="Proteomes" id="UP001596527">
    <property type="component" value="Unassembled WGS sequence"/>
</dbReference>
<proteinExistence type="predicted"/>
<evidence type="ECO:0000313" key="2">
    <source>
        <dbReference type="EMBL" id="MFC7581320.1"/>
    </source>
</evidence>